<feature type="compositionally biased region" description="Polar residues" evidence="5">
    <location>
        <begin position="686"/>
        <end position="709"/>
    </location>
</feature>
<dbReference type="InterPro" id="IPR023631">
    <property type="entry name" value="Amidase_dom"/>
</dbReference>
<dbReference type="GO" id="GO:0004040">
    <property type="term" value="F:amidase activity"/>
    <property type="evidence" value="ECO:0007669"/>
    <property type="project" value="UniProtKB-EC"/>
</dbReference>
<dbReference type="PANTHER" id="PTHR46072:SF11">
    <property type="entry name" value="AMIDASE-RELATED"/>
    <property type="match status" value="1"/>
</dbReference>
<dbReference type="Proteomes" id="UP000053958">
    <property type="component" value="Unassembled WGS sequence"/>
</dbReference>
<evidence type="ECO:0000256" key="1">
    <source>
        <dbReference type="ARBA" id="ARBA00001311"/>
    </source>
</evidence>
<dbReference type="STRING" id="1408163.A0A0F4Z0N4"/>
<dbReference type="InterPro" id="IPR020556">
    <property type="entry name" value="Amidase_CS"/>
</dbReference>
<comment type="caution">
    <text evidence="7">The sequence shown here is derived from an EMBL/GenBank/DDBJ whole genome shotgun (WGS) entry which is preliminary data.</text>
</comment>
<evidence type="ECO:0000256" key="5">
    <source>
        <dbReference type="SAM" id="MobiDB-lite"/>
    </source>
</evidence>
<keyword evidence="8" id="KW-1185">Reference proteome</keyword>
<feature type="domain" description="Amidase" evidence="6">
    <location>
        <begin position="77"/>
        <end position="531"/>
    </location>
</feature>
<dbReference type="GeneID" id="25314237"/>
<dbReference type="EMBL" id="LASV01000075">
    <property type="protein sequence ID" value="KKA24074.1"/>
    <property type="molecule type" value="Genomic_DNA"/>
</dbReference>
<sequence>MTPKYKEISAIARKRRDDLLTTAYALPEINEENLPKDLRSYPKESGLFTKEELEILDLDAVEILQRIKDRKLTSVAATKAFCKAAAVAQKLTNCVTEVLFAEGLERAKYLDDYLEKNGTVVGPLHGLPLSLKDNFITAPHPASIGLAVYANEPTEKDALLVTMLRDLGAVFYVKTNVPTAMMMNETNNNIWGETRNPIHKGLSPGGSSGGEGALIAIKASPLGVGTDIGGSIRIPSAFCHLYGLKPSFGRFSTAGGQPGIPGQDFIYSVCGPMSRSLQSVRLFCEAVCSEQAAPWNLDPKIVPIPWRRNVIQPPGRKLKLGLLRHDGRVTPHPPVERALEIVRKVLTDAGHEVFDWAPVDHPAIVDAATEAFAELGSDAIIPQLTEYDEPVFKAIERQFGGDPTKFNPAKLRQMIINRNQLQRDYLDRWTATQKNGELVMDGIISPVAPLAANRLGFAERGLYISYTVVWNLLDYSACTFPVTYASQSIDVKRGAEWQPLSELDKVIQSEYDPEFYDGAPVSLQLVAMEYKCRACLVLNVWASQFRWSHLPDKVVLLISRLDATSARLCQACSFRGSSGCHVQRVPSRPLHHLATHHLSAPSSLLFRYQSENAEIPVFYYSYCSLPFFSTSPAMPPRRRTGQSATARTHQSTLSFGSKSRVTKPSATPVSAKKAKDVDYVIDKSVSETSPDTSVDAQTSVAPPSETSQPHIAEVVVREQAKSELEQPLTEEDKRALQITDADLQKYWRAEEQKRKAPGG</sequence>
<name>A0A0F4Z0N4_RASE3</name>
<dbReference type="SUPFAM" id="SSF75304">
    <property type="entry name" value="Amidase signature (AS) enzymes"/>
    <property type="match status" value="1"/>
</dbReference>
<comment type="catalytic activity">
    <reaction evidence="1">
        <text>a monocarboxylic acid amide + H2O = a monocarboxylate + NH4(+)</text>
        <dbReference type="Rhea" id="RHEA:12020"/>
        <dbReference type="ChEBI" id="CHEBI:15377"/>
        <dbReference type="ChEBI" id="CHEBI:28938"/>
        <dbReference type="ChEBI" id="CHEBI:35757"/>
        <dbReference type="ChEBI" id="CHEBI:83628"/>
        <dbReference type="EC" id="3.5.1.4"/>
    </reaction>
</comment>
<evidence type="ECO:0000259" key="6">
    <source>
        <dbReference type="Pfam" id="PF01425"/>
    </source>
</evidence>
<reference evidence="7 8" key="1">
    <citation type="submission" date="2015-04" db="EMBL/GenBank/DDBJ databases">
        <authorList>
            <person name="Heijne W.H."/>
            <person name="Fedorova N.D."/>
            <person name="Nierman W.C."/>
            <person name="Vollebregt A.W."/>
            <person name="Zhao Z."/>
            <person name="Wu L."/>
            <person name="Kumar M."/>
            <person name="Stam H."/>
            <person name="van den Berg M.A."/>
            <person name="Pel H.J."/>
        </authorList>
    </citation>
    <scope>NUCLEOTIDE SEQUENCE [LARGE SCALE GENOMIC DNA]</scope>
    <source>
        <strain evidence="7 8">CBS 393.64</strain>
    </source>
</reference>
<feature type="region of interest" description="Disordered" evidence="5">
    <location>
        <begin position="634"/>
        <end position="710"/>
    </location>
</feature>
<evidence type="ECO:0000256" key="4">
    <source>
        <dbReference type="ARBA" id="ARBA00022801"/>
    </source>
</evidence>
<feature type="compositionally biased region" description="Basic and acidic residues" evidence="5">
    <location>
        <begin position="673"/>
        <end position="685"/>
    </location>
</feature>
<feature type="compositionally biased region" description="Polar residues" evidence="5">
    <location>
        <begin position="641"/>
        <end position="668"/>
    </location>
</feature>
<dbReference type="RefSeq" id="XP_013330686.1">
    <property type="nucleotide sequence ID" value="XM_013475232.1"/>
</dbReference>
<evidence type="ECO:0000256" key="3">
    <source>
        <dbReference type="ARBA" id="ARBA00012922"/>
    </source>
</evidence>
<accession>A0A0F4Z0N4</accession>
<comment type="similarity">
    <text evidence="2">Belongs to the amidase family.</text>
</comment>
<dbReference type="OrthoDB" id="6428749at2759"/>
<keyword evidence="4" id="KW-0378">Hydrolase</keyword>
<organism evidence="7 8">
    <name type="scientific">Rasamsonia emersonii (strain ATCC 16479 / CBS 393.64 / IMI 116815)</name>
    <dbReference type="NCBI Taxonomy" id="1408163"/>
    <lineage>
        <taxon>Eukaryota</taxon>
        <taxon>Fungi</taxon>
        <taxon>Dikarya</taxon>
        <taxon>Ascomycota</taxon>
        <taxon>Pezizomycotina</taxon>
        <taxon>Eurotiomycetes</taxon>
        <taxon>Eurotiomycetidae</taxon>
        <taxon>Eurotiales</taxon>
        <taxon>Trichocomaceae</taxon>
        <taxon>Rasamsonia</taxon>
    </lineage>
</organism>
<dbReference type="PROSITE" id="PS00571">
    <property type="entry name" value="AMIDASES"/>
    <property type="match status" value="1"/>
</dbReference>
<dbReference type="PANTHER" id="PTHR46072">
    <property type="entry name" value="AMIDASE-RELATED-RELATED"/>
    <property type="match status" value="1"/>
</dbReference>
<dbReference type="EC" id="3.5.1.4" evidence="3"/>
<evidence type="ECO:0000313" key="8">
    <source>
        <dbReference type="Proteomes" id="UP000053958"/>
    </source>
</evidence>
<dbReference type="Gene3D" id="3.90.1300.10">
    <property type="entry name" value="Amidase signature (AS) domain"/>
    <property type="match status" value="1"/>
</dbReference>
<dbReference type="InterPro" id="IPR036928">
    <property type="entry name" value="AS_sf"/>
</dbReference>
<dbReference type="AlphaFoldDB" id="A0A0F4Z0N4"/>
<proteinExistence type="inferred from homology"/>
<evidence type="ECO:0000256" key="2">
    <source>
        <dbReference type="ARBA" id="ARBA00009199"/>
    </source>
</evidence>
<evidence type="ECO:0000313" key="7">
    <source>
        <dbReference type="EMBL" id="KKA24074.1"/>
    </source>
</evidence>
<gene>
    <name evidence="7" type="ORF">T310_1886</name>
</gene>
<protein>
    <recommendedName>
        <fullName evidence="3">amidase</fullName>
        <ecNumber evidence="3">3.5.1.4</ecNumber>
    </recommendedName>
</protein>
<dbReference type="Pfam" id="PF01425">
    <property type="entry name" value="Amidase"/>
    <property type="match status" value="1"/>
</dbReference>